<keyword evidence="3" id="KW-1185">Reference proteome</keyword>
<dbReference type="EMBL" id="HG794546">
    <property type="protein sequence ID" value="CDL00566.1"/>
    <property type="molecule type" value="Genomic_DNA"/>
</dbReference>
<protein>
    <submittedName>
        <fullName evidence="2">Uncharacterized protein</fullName>
    </submittedName>
</protein>
<name>V6F879_MAGGM</name>
<dbReference type="HOGENOM" id="CLU_2735228_0_0_5"/>
<proteinExistence type="predicted"/>
<dbReference type="AlphaFoldDB" id="V6F879"/>
<accession>V6F879</accession>
<dbReference type="KEGG" id="mgry:MSR1_30680"/>
<dbReference type="KEGG" id="mgy:MGMSRv2__3351"/>
<reference evidence="2 3" key="1">
    <citation type="journal article" date="2014" name="Genome Announc.">
        <title>Complete genome sequence of Magnetospirillum gryphiswaldense MSR-1.</title>
        <authorList>
            <person name="Wang X."/>
            <person name="Wang Q."/>
            <person name="Zhang W."/>
            <person name="Wang Y."/>
            <person name="Li L."/>
            <person name="Wen T."/>
            <person name="Zhang T."/>
            <person name="Zhang Y."/>
            <person name="Xu J."/>
            <person name="Hu J."/>
            <person name="Li S."/>
            <person name="Liu L."/>
            <person name="Liu J."/>
            <person name="Jiang W."/>
            <person name="Tian J."/>
            <person name="Li Y."/>
            <person name="Schuler D."/>
            <person name="Wang L."/>
            <person name="Li J."/>
        </authorList>
    </citation>
    <scope>NUCLEOTIDE SEQUENCE [LARGE SCALE GENOMIC DNA]</scope>
    <source>
        <strain evidence="3">DSM 6361 / JCM 21280 / NBRC 15271 / MSR-1</strain>
    </source>
</reference>
<dbReference type="Proteomes" id="UP000018922">
    <property type="component" value="Chromosome I"/>
</dbReference>
<evidence type="ECO:0000256" key="1">
    <source>
        <dbReference type="SAM" id="MobiDB-lite"/>
    </source>
</evidence>
<gene>
    <name evidence="2" type="ordered locus">MGMSRv2__3351</name>
</gene>
<evidence type="ECO:0000313" key="2">
    <source>
        <dbReference type="EMBL" id="CDL00566.1"/>
    </source>
</evidence>
<evidence type="ECO:0000313" key="3">
    <source>
        <dbReference type="Proteomes" id="UP000018922"/>
    </source>
</evidence>
<organism evidence="2 3">
    <name type="scientific">Magnetospirillum gryphiswaldense (strain DSM 6361 / JCM 21280 / NBRC 15271 / MSR-1)</name>
    <dbReference type="NCBI Taxonomy" id="431944"/>
    <lineage>
        <taxon>Bacteria</taxon>
        <taxon>Pseudomonadati</taxon>
        <taxon>Pseudomonadota</taxon>
        <taxon>Alphaproteobacteria</taxon>
        <taxon>Rhodospirillales</taxon>
        <taxon>Rhodospirillaceae</taxon>
        <taxon>Magnetospirillum</taxon>
    </lineage>
</organism>
<sequence length="71" mass="8211">MVFHSNLSVRDRSRRNTRKFDPDAPKLKFRAQGFIGGRWTIKVFWARAAEATGIARRMFDASSEIELIPET</sequence>
<feature type="region of interest" description="Disordered" evidence="1">
    <location>
        <begin position="1"/>
        <end position="22"/>
    </location>
</feature>